<sequence length="136" mass="15822">MNRYITAEAEEDIKAYLATWETGKFGKKLSWAIVAKAFGYSRQALSGNANIKGAFDKAKTALREANTQVDNFKELEKENQRLKNELDRLNKENYAYQQKYLRWQINAQQRGISVAMLNKPIDPSMKEENRRRSEEV</sequence>
<name>A0A099LMD5_9VIBR</name>
<dbReference type="Proteomes" id="UP000029994">
    <property type="component" value="Unassembled WGS sequence"/>
</dbReference>
<dbReference type="STRING" id="29495.EA26_19240"/>
<evidence type="ECO:0000256" key="1">
    <source>
        <dbReference type="SAM" id="Coils"/>
    </source>
</evidence>
<evidence type="ECO:0000313" key="3">
    <source>
        <dbReference type="Proteomes" id="UP000029994"/>
    </source>
</evidence>
<evidence type="ECO:0000313" key="2">
    <source>
        <dbReference type="EMBL" id="KGK09333.1"/>
    </source>
</evidence>
<dbReference type="RefSeq" id="WP_001083107.1">
    <property type="nucleotide sequence ID" value="NZ_CP061845.1"/>
</dbReference>
<keyword evidence="3" id="KW-1185">Reference proteome</keyword>
<keyword evidence="1" id="KW-0175">Coiled coil</keyword>
<reference evidence="2 3" key="1">
    <citation type="submission" date="2014-04" db="EMBL/GenBank/DDBJ databases">
        <title>Genome sequencing of Vibrio navarrensis strains.</title>
        <authorList>
            <person name="Gladney L.M."/>
            <person name="Katz L.S."/>
            <person name="Marino-Ramirez L."/>
            <person name="Jordan I.K."/>
        </authorList>
    </citation>
    <scope>NUCLEOTIDE SEQUENCE [LARGE SCALE GENOMIC DNA]</scope>
    <source>
        <strain evidence="2 3">ATCC 51183</strain>
    </source>
</reference>
<dbReference type="AlphaFoldDB" id="A0A099LMD5"/>
<comment type="caution">
    <text evidence="2">The sequence shown here is derived from an EMBL/GenBank/DDBJ whole genome shotgun (WGS) entry which is preliminary data.</text>
</comment>
<gene>
    <name evidence="2" type="ORF">EA26_19240</name>
</gene>
<organism evidence="2 3">
    <name type="scientific">Vibrio navarrensis</name>
    <dbReference type="NCBI Taxonomy" id="29495"/>
    <lineage>
        <taxon>Bacteria</taxon>
        <taxon>Pseudomonadati</taxon>
        <taxon>Pseudomonadota</taxon>
        <taxon>Gammaproteobacteria</taxon>
        <taxon>Vibrionales</taxon>
        <taxon>Vibrionaceae</taxon>
        <taxon>Vibrio</taxon>
    </lineage>
</organism>
<dbReference type="EMBL" id="JMCG01000002">
    <property type="protein sequence ID" value="KGK09333.1"/>
    <property type="molecule type" value="Genomic_DNA"/>
</dbReference>
<dbReference type="eggNOG" id="ENOG5032VP5">
    <property type="taxonomic scope" value="Bacteria"/>
</dbReference>
<proteinExistence type="predicted"/>
<dbReference type="GeneID" id="43685214"/>
<feature type="coiled-coil region" evidence="1">
    <location>
        <begin position="55"/>
        <end position="99"/>
    </location>
</feature>
<protein>
    <submittedName>
        <fullName evidence="2">Uncharacterized protein</fullName>
    </submittedName>
</protein>
<accession>A0A099LMD5</accession>